<gene>
    <name evidence="1" type="ORF">QJS10_CPA07g00663</name>
</gene>
<dbReference type="EMBL" id="JAUJYO010000007">
    <property type="protein sequence ID" value="KAK1311550.1"/>
    <property type="molecule type" value="Genomic_DNA"/>
</dbReference>
<protein>
    <submittedName>
        <fullName evidence="1">Uncharacterized protein</fullName>
    </submittedName>
</protein>
<dbReference type="AlphaFoldDB" id="A0AAV9EFF8"/>
<organism evidence="1 2">
    <name type="scientific">Acorus calamus</name>
    <name type="common">Sweet flag</name>
    <dbReference type="NCBI Taxonomy" id="4465"/>
    <lineage>
        <taxon>Eukaryota</taxon>
        <taxon>Viridiplantae</taxon>
        <taxon>Streptophyta</taxon>
        <taxon>Embryophyta</taxon>
        <taxon>Tracheophyta</taxon>
        <taxon>Spermatophyta</taxon>
        <taxon>Magnoliopsida</taxon>
        <taxon>Liliopsida</taxon>
        <taxon>Acoraceae</taxon>
        <taxon>Acorus</taxon>
    </lineage>
</organism>
<reference evidence="1" key="1">
    <citation type="journal article" date="2023" name="Nat. Commun.">
        <title>Diploid and tetraploid genomes of Acorus and the evolution of monocots.</title>
        <authorList>
            <person name="Ma L."/>
            <person name="Liu K.W."/>
            <person name="Li Z."/>
            <person name="Hsiao Y.Y."/>
            <person name="Qi Y."/>
            <person name="Fu T."/>
            <person name="Tang G.D."/>
            <person name="Zhang D."/>
            <person name="Sun W.H."/>
            <person name="Liu D.K."/>
            <person name="Li Y."/>
            <person name="Chen G.Z."/>
            <person name="Liu X.D."/>
            <person name="Liao X.Y."/>
            <person name="Jiang Y.T."/>
            <person name="Yu X."/>
            <person name="Hao Y."/>
            <person name="Huang J."/>
            <person name="Zhao X.W."/>
            <person name="Ke S."/>
            <person name="Chen Y.Y."/>
            <person name="Wu W.L."/>
            <person name="Hsu J.L."/>
            <person name="Lin Y.F."/>
            <person name="Huang M.D."/>
            <person name="Li C.Y."/>
            <person name="Huang L."/>
            <person name="Wang Z.W."/>
            <person name="Zhao X."/>
            <person name="Zhong W.Y."/>
            <person name="Peng D.H."/>
            <person name="Ahmad S."/>
            <person name="Lan S."/>
            <person name="Zhang J.S."/>
            <person name="Tsai W.C."/>
            <person name="Van de Peer Y."/>
            <person name="Liu Z.J."/>
        </authorList>
    </citation>
    <scope>NUCLEOTIDE SEQUENCE</scope>
    <source>
        <strain evidence="1">CP</strain>
    </source>
</reference>
<evidence type="ECO:0000313" key="2">
    <source>
        <dbReference type="Proteomes" id="UP001180020"/>
    </source>
</evidence>
<name>A0AAV9EFF8_ACOCL</name>
<accession>A0AAV9EFF8</accession>
<keyword evidence="2" id="KW-1185">Reference proteome</keyword>
<evidence type="ECO:0000313" key="1">
    <source>
        <dbReference type="EMBL" id="KAK1311550.1"/>
    </source>
</evidence>
<reference evidence="1" key="2">
    <citation type="submission" date="2023-06" db="EMBL/GenBank/DDBJ databases">
        <authorList>
            <person name="Ma L."/>
            <person name="Liu K.-W."/>
            <person name="Li Z."/>
            <person name="Hsiao Y.-Y."/>
            <person name="Qi Y."/>
            <person name="Fu T."/>
            <person name="Tang G."/>
            <person name="Zhang D."/>
            <person name="Sun W.-H."/>
            <person name="Liu D.-K."/>
            <person name="Li Y."/>
            <person name="Chen G.-Z."/>
            <person name="Liu X.-D."/>
            <person name="Liao X.-Y."/>
            <person name="Jiang Y.-T."/>
            <person name="Yu X."/>
            <person name="Hao Y."/>
            <person name="Huang J."/>
            <person name="Zhao X.-W."/>
            <person name="Ke S."/>
            <person name="Chen Y.-Y."/>
            <person name="Wu W.-L."/>
            <person name="Hsu J.-L."/>
            <person name="Lin Y.-F."/>
            <person name="Huang M.-D."/>
            <person name="Li C.-Y."/>
            <person name="Huang L."/>
            <person name="Wang Z.-W."/>
            <person name="Zhao X."/>
            <person name="Zhong W.-Y."/>
            <person name="Peng D.-H."/>
            <person name="Ahmad S."/>
            <person name="Lan S."/>
            <person name="Zhang J.-S."/>
            <person name="Tsai W.-C."/>
            <person name="Van De Peer Y."/>
            <person name="Liu Z.-J."/>
        </authorList>
    </citation>
    <scope>NUCLEOTIDE SEQUENCE</scope>
    <source>
        <strain evidence="1">CP</strain>
        <tissue evidence="1">Leaves</tissue>
    </source>
</reference>
<proteinExistence type="predicted"/>
<sequence>MIQKILDEALAGDNVGLLNRGIQKINIQRDGFDSQKENLIFKKCNKHIKCSKEKVEDVYVVE</sequence>
<dbReference type="Proteomes" id="UP001180020">
    <property type="component" value="Unassembled WGS sequence"/>
</dbReference>
<comment type="caution">
    <text evidence="1">The sequence shown here is derived from an EMBL/GenBank/DDBJ whole genome shotgun (WGS) entry which is preliminary data.</text>
</comment>